<dbReference type="OrthoDB" id="8922241at2759"/>
<name>A0A3D8S9G7_9HELO</name>
<accession>A0A3D8S9G7</accession>
<dbReference type="Proteomes" id="UP000256328">
    <property type="component" value="Unassembled WGS sequence"/>
</dbReference>
<reference evidence="1 2" key="1">
    <citation type="journal article" date="2018" name="IMA Fungus">
        <title>IMA Genome-F 9: Draft genome sequence of Annulohypoxylon stygium, Aspergillus mulundensis, Berkeleyomyces basicola (syn. Thielaviopsis basicola), Ceratocystis smalleyi, two Cercospora beticola strains, Coleophoma cylindrospora, Fusarium fracticaudum, Phialophora cf. hyalina, and Morchella septimelata.</title>
        <authorList>
            <person name="Wingfield B.D."/>
            <person name="Bills G.F."/>
            <person name="Dong Y."/>
            <person name="Huang W."/>
            <person name="Nel W.J."/>
            <person name="Swalarsk-Parry B.S."/>
            <person name="Vaghefi N."/>
            <person name="Wilken P.M."/>
            <person name="An Z."/>
            <person name="de Beer Z.W."/>
            <person name="De Vos L."/>
            <person name="Chen L."/>
            <person name="Duong T.A."/>
            <person name="Gao Y."/>
            <person name="Hammerbacher A."/>
            <person name="Kikkert J.R."/>
            <person name="Li Y."/>
            <person name="Li H."/>
            <person name="Li K."/>
            <person name="Li Q."/>
            <person name="Liu X."/>
            <person name="Ma X."/>
            <person name="Naidoo K."/>
            <person name="Pethybridge S.J."/>
            <person name="Sun J."/>
            <person name="Steenkamp E.T."/>
            <person name="van der Nest M.A."/>
            <person name="van Wyk S."/>
            <person name="Wingfield M.J."/>
            <person name="Xiong C."/>
            <person name="Yue Q."/>
            <person name="Zhang X."/>
        </authorList>
    </citation>
    <scope>NUCLEOTIDE SEQUENCE [LARGE SCALE GENOMIC DNA]</scope>
    <source>
        <strain evidence="1 2">BP5796</strain>
    </source>
</reference>
<evidence type="ECO:0000313" key="1">
    <source>
        <dbReference type="EMBL" id="RDW83006.1"/>
    </source>
</evidence>
<dbReference type="AlphaFoldDB" id="A0A3D8S9G7"/>
<protein>
    <recommendedName>
        <fullName evidence="3">Luciferase-like domain-containing protein</fullName>
    </recommendedName>
</protein>
<organism evidence="1 2">
    <name type="scientific">Coleophoma crateriformis</name>
    <dbReference type="NCBI Taxonomy" id="565419"/>
    <lineage>
        <taxon>Eukaryota</taxon>
        <taxon>Fungi</taxon>
        <taxon>Dikarya</taxon>
        <taxon>Ascomycota</taxon>
        <taxon>Pezizomycotina</taxon>
        <taxon>Leotiomycetes</taxon>
        <taxon>Helotiales</taxon>
        <taxon>Dermateaceae</taxon>
        <taxon>Coleophoma</taxon>
    </lineage>
</organism>
<dbReference type="EMBL" id="PDLN01000006">
    <property type="protein sequence ID" value="RDW83006.1"/>
    <property type="molecule type" value="Genomic_DNA"/>
</dbReference>
<dbReference type="InterPro" id="IPR036661">
    <property type="entry name" value="Luciferase-like_sf"/>
</dbReference>
<dbReference type="SUPFAM" id="SSF51679">
    <property type="entry name" value="Bacterial luciferase-like"/>
    <property type="match status" value="1"/>
</dbReference>
<gene>
    <name evidence="1" type="ORF">BP5796_04497</name>
</gene>
<proteinExistence type="predicted"/>
<evidence type="ECO:0008006" key="3">
    <source>
        <dbReference type="Google" id="ProtNLM"/>
    </source>
</evidence>
<dbReference type="GO" id="GO:0016705">
    <property type="term" value="F:oxidoreductase activity, acting on paired donors, with incorporation or reduction of molecular oxygen"/>
    <property type="evidence" value="ECO:0007669"/>
    <property type="project" value="InterPro"/>
</dbReference>
<dbReference type="Gene3D" id="3.20.20.30">
    <property type="entry name" value="Luciferase-like domain"/>
    <property type="match status" value="2"/>
</dbReference>
<evidence type="ECO:0000313" key="2">
    <source>
        <dbReference type="Proteomes" id="UP000256328"/>
    </source>
</evidence>
<comment type="caution">
    <text evidence="1">The sequence shown here is derived from an EMBL/GenBank/DDBJ whole genome shotgun (WGS) entry which is preliminary data.</text>
</comment>
<sequence>MSNINGHDVGGTPTGQQTAAPKKITLNSFDMSGTLGHLSPGKWKNPKDRSRTKLKLSYWTELAKLLERGNIKALFLADSTAGHAVNGGSLDECIRRGAQYPVIDPSTPITVMAAVTKHLAWKKGAFKTIGLPAIIDHDKRYDMADDYLKALYKLWEALGQTML</sequence>
<keyword evidence="2" id="KW-1185">Reference proteome</keyword>
<dbReference type="PANTHER" id="PTHR30011:SF30">
    <property type="entry name" value="XENOBIOTIC COMPOUND MONOOXYGENASE, DSZA FAMILY (AFU_ORTHOLOGUE AFUA_6G01920)"/>
    <property type="match status" value="1"/>
</dbReference>
<dbReference type="InterPro" id="IPR051260">
    <property type="entry name" value="Diverse_substr_monoxygenases"/>
</dbReference>
<dbReference type="PANTHER" id="PTHR30011">
    <property type="entry name" value="ALKANESULFONATE MONOOXYGENASE-RELATED"/>
    <property type="match status" value="1"/>
</dbReference>